<feature type="transmembrane region" description="Helical" evidence="14">
    <location>
        <begin position="326"/>
        <end position="350"/>
    </location>
</feature>
<keyword evidence="10 14" id="KW-1133">Transmembrane helix</keyword>
<evidence type="ECO:0000313" key="15">
    <source>
        <dbReference type="EMBL" id="KAF7989702.1"/>
    </source>
</evidence>
<evidence type="ECO:0000256" key="4">
    <source>
        <dbReference type="ARBA" id="ARBA00011967"/>
    </source>
</evidence>
<comment type="pathway">
    <text evidence="2">Protein modification; protein glycosylation.</text>
</comment>
<gene>
    <name evidence="15" type="ORF">HCN44_008376</name>
</gene>
<comment type="function">
    <text evidence="12">Dol-P-Glc:Glc(2)Man(9)GlcNAc(2)-PP-Dol alpha-1,2-glucosyltransferase that operates in the biosynthetic pathway of dolichol-linked oligosaccharides, the glycan precursors employed in protein asparagine (N)-glycosylation. The assembly of dolichol-linked oligosaccharides begins on the cytosolic side of the endoplasmic reticulum membrane and finishes in its lumen. The sequential addition of sugars to dolichol pyrophosphate produces dolichol-linked oligosaccharides containing fourteen sugars, including two GlcNAcs, nine mannoses and three glucoses. Once assembled, the oligosaccharide is transferred from the lipid to nascent proteins by oligosaccharyltransferases. In the lumen of the endoplasmic reticulum, adds the third and last glucose residue from dolichyl phosphate glucose (Dol-P-Glc) onto the lipid-linked oligosaccharide intermediate Glc(2)Man(9)GlcNAc(2)-PP-Dol to produce Glc(3)Man(9)GlcNAc(2)-PP-Dol.</text>
</comment>
<proteinExistence type="inferred from homology"/>
<dbReference type="GO" id="GO:0005789">
    <property type="term" value="C:endoplasmic reticulum membrane"/>
    <property type="evidence" value="ECO:0007669"/>
    <property type="project" value="UniProtKB-SubCell"/>
</dbReference>
<comment type="caution">
    <text evidence="15">The sequence shown here is derived from an EMBL/GenBank/DDBJ whole genome shotgun (WGS) entry which is preliminary data.</text>
</comment>
<feature type="transmembrane region" description="Helical" evidence="14">
    <location>
        <begin position="435"/>
        <end position="458"/>
    </location>
</feature>
<dbReference type="PIRSF" id="PIRSF028810">
    <property type="entry name" value="Alpha1_2_glucosyltferase_Alg10"/>
    <property type="match status" value="1"/>
</dbReference>
<feature type="transmembrane region" description="Helical" evidence="14">
    <location>
        <begin position="395"/>
        <end position="415"/>
    </location>
</feature>
<organism evidence="15 16">
    <name type="scientific">Aphidius gifuensis</name>
    <name type="common">Parasitoid wasp</name>
    <dbReference type="NCBI Taxonomy" id="684658"/>
    <lineage>
        <taxon>Eukaryota</taxon>
        <taxon>Metazoa</taxon>
        <taxon>Ecdysozoa</taxon>
        <taxon>Arthropoda</taxon>
        <taxon>Hexapoda</taxon>
        <taxon>Insecta</taxon>
        <taxon>Pterygota</taxon>
        <taxon>Neoptera</taxon>
        <taxon>Endopterygota</taxon>
        <taxon>Hymenoptera</taxon>
        <taxon>Apocrita</taxon>
        <taxon>Ichneumonoidea</taxon>
        <taxon>Braconidae</taxon>
        <taxon>Aphidiinae</taxon>
        <taxon>Aphidius</taxon>
    </lineage>
</organism>
<evidence type="ECO:0000256" key="5">
    <source>
        <dbReference type="ARBA" id="ARBA00018512"/>
    </source>
</evidence>
<feature type="transmembrane region" description="Helical" evidence="14">
    <location>
        <begin position="370"/>
        <end position="390"/>
    </location>
</feature>
<feature type="transmembrane region" description="Helical" evidence="14">
    <location>
        <begin position="258"/>
        <end position="275"/>
    </location>
</feature>
<comment type="similarity">
    <text evidence="3 14">Belongs to the ALG10 glucosyltransferase family.</text>
</comment>
<evidence type="ECO:0000256" key="11">
    <source>
        <dbReference type="ARBA" id="ARBA00023136"/>
    </source>
</evidence>
<feature type="transmembrane region" description="Helical" evidence="14">
    <location>
        <begin position="20"/>
        <end position="39"/>
    </location>
</feature>
<evidence type="ECO:0000256" key="1">
    <source>
        <dbReference type="ARBA" id="ARBA00004477"/>
    </source>
</evidence>
<dbReference type="EC" id="2.4.1.256" evidence="4 14"/>
<dbReference type="GO" id="GO:0006488">
    <property type="term" value="P:dolichol-linked oligosaccharide biosynthetic process"/>
    <property type="evidence" value="ECO:0007669"/>
    <property type="project" value="UniProtKB-UniRule"/>
</dbReference>
<evidence type="ECO:0000256" key="2">
    <source>
        <dbReference type="ARBA" id="ARBA00004922"/>
    </source>
</evidence>
<evidence type="ECO:0000256" key="3">
    <source>
        <dbReference type="ARBA" id="ARBA00010600"/>
    </source>
</evidence>
<evidence type="ECO:0000256" key="6">
    <source>
        <dbReference type="ARBA" id="ARBA00022676"/>
    </source>
</evidence>
<dbReference type="GO" id="GO:0106073">
    <property type="term" value="F:dolichyl pyrophosphate Glc2Man9GlcNAc2 alpha-1,2-glucosyltransferase activity"/>
    <property type="evidence" value="ECO:0007669"/>
    <property type="project" value="UniProtKB-UniRule"/>
</dbReference>
<comment type="subcellular location">
    <subcellularLocation>
        <location evidence="1">Endoplasmic reticulum membrane</location>
        <topology evidence="1">Multi-pass membrane protein</topology>
    </subcellularLocation>
</comment>
<dbReference type="InterPro" id="IPR016900">
    <property type="entry name" value="Alg10"/>
</dbReference>
<keyword evidence="11 14" id="KW-0472">Membrane</keyword>
<comment type="caution">
    <text evidence="14">Lacks conserved residue(s) required for the propagation of feature annotation.</text>
</comment>
<dbReference type="AlphaFoldDB" id="A0A835CMY3"/>
<name>A0A835CMY3_APHGI</name>
<dbReference type="PANTHER" id="PTHR12989">
    <property type="entry name" value="ALPHA-1,2-GLUCOSYLTRANSFERASE ALG10"/>
    <property type="match status" value="1"/>
</dbReference>
<sequence length="475" mass="55479">MSIFVDKLKGLSVLFNSWIIQRVTIFLFITSATILFYLLNNVQRNYYIDEAFHIPQTQKYCSGNFFEWDKKITTLPGLYLLSAGLLAPLKQCNTISLRGINLILTILNLYVTYKIVKGKSWSKNIKQSSSWLPLAVAFSIALLPPLFFWFFLYYTDVLSTNLVLLMFLLHQNEFYKSSAIIGGLSILVRQTNIIWIFMIAGERAISLIELQTPRSIETLVSRGMHTGPQHAKLVWANVMHHVKQGKVVRFFIEMIKDLSCHVAVAIAFILFVIFNKGIVVGDRNAHTPVIHLPQLFYFSVFFGSFAWPYVLPNWKNYFTIIKKHWIIASSLFALMTIIVHNNTLVHPYVLADNRHYVFYIWNKIMGRYLLVKYLLIPIYGFFMYSLFVLLKNLKFLTKLFIIFCICVVLVPQLLLEPRYFVIPYIIVRLNMPQPKLWQIIAELMTCLIVNFLQFYIFVTKTFYWTDGEGPQRISW</sequence>
<keyword evidence="16" id="KW-1185">Reference proteome</keyword>
<evidence type="ECO:0000256" key="9">
    <source>
        <dbReference type="ARBA" id="ARBA00022824"/>
    </source>
</evidence>
<evidence type="ECO:0000256" key="13">
    <source>
        <dbReference type="ARBA" id="ARBA00048064"/>
    </source>
</evidence>
<evidence type="ECO:0000256" key="10">
    <source>
        <dbReference type="ARBA" id="ARBA00022989"/>
    </source>
</evidence>
<evidence type="ECO:0000256" key="7">
    <source>
        <dbReference type="ARBA" id="ARBA00022679"/>
    </source>
</evidence>
<keyword evidence="8 14" id="KW-0812">Transmembrane</keyword>
<evidence type="ECO:0000256" key="12">
    <source>
        <dbReference type="ARBA" id="ARBA00044727"/>
    </source>
</evidence>
<dbReference type="PANTHER" id="PTHR12989:SF10">
    <property type="entry name" value="DOL-P-GLC:GLC(2)MAN(9)GLCNAC(2)-PP-DOL ALPHA-1,2-GLUCOSYLTRANSFERASE-RELATED"/>
    <property type="match status" value="1"/>
</dbReference>
<comment type="catalytic activity">
    <reaction evidence="13">
        <text>an alpha-D-Glc-(1-&gt;3)-alpha-D-Glc-(1-&gt;3)-alpha-D-Man-(1-&gt;2)-alpha-D-Man-(1-&gt;2)-alpha-D-Man-(1-&gt;3)-[alpha-D-Man-(1-&gt;2)-alpha-D-Man-(1-&gt;3)-[alpha-D-Man-(1-&gt;2)-alpha-D-Man-(1-&gt;6)]-alpha-D-Man-(1-&gt;6)]-beta-D-Man-(1-&gt;4)-beta-D-GlcNAc-(1-&gt;4)-alpha-D-GlcNAc-diphospho-di-trans,poly-cis-dolichol + a di-trans,poly-cis-dolichyl beta-D-glucosyl phosphate = a alpha-D-Glc-(1-&gt;2)-alpha-D-Glc-(1-&gt;3)-alpha-D-Glc-(1-&gt;3)-alpha-D-Man-(1-&gt;2)-alpha-D-Man-(1-&gt;2)-alpha-D-Man-(1-&gt;3)-[alpha-D-Man-(1-&gt;2)-alpha-D-Man-(1-&gt;3)-[alpha-D-Man-(1-&gt;2)-alpha-D-Man-(1-&gt;6)]-alpha-D-Man-(1-&gt;6)]-beta-D-Man-(1-&gt;4)-beta-D-GlcNAc-(1-&gt;4)-alpha-D-GlcNAc-diphospho-di-trans,poly-cis-dolichol + a di-trans,poly-cis-dolichyl phosphate + H(+)</text>
        <dbReference type="Rhea" id="RHEA:29543"/>
        <dbReference type="Rhea" id="RHEA-COMP:19498"/>
        <dbReference type="Rhea" id="RHEA-COMP:19502"/>
        <dbReference type="Rhea" id="RHEA-COMP:19512"/>
        <dbReference type="Rhea" id="RHEA-COMP:19522"/>
        <dbReference type="ChEBI" id="CHEBI:15378"/>
        <dbReference type="ChEBI" id="CHEBI:57525"/>
        <dbReference type="ChEBI" id="CHEBI:57683"/>
        <dbReference type="ChEBI" id="CHEBI:132522"/>
        <dbReference type="ChEBI" id="CHEBI:132523"/>
        <dbReference type="EC" id="2.4.1.256"/>
    </reaction>
    <physiologicalReaction direction="left-to-right" evidence="13">
        <dbReference type="Rhea" id="RHEA:29544"/>
    </physiologicalReaction>
</comment>
<keyword evidence="7" id="KW-0808">Transferase</keyword>
<feature type="transmembrane region" description="Helical" evidence="14">
    <location>
        <begin position="95"/>
        <end position="113"/>
    </location>
</feature>
<feature type="transmembrane region" description="Helical" evidence="14">
    <location>
        <begin position="295"/>
        <end position="314"/>
    </location>
</feature>
<protein>
    <recommendedName>
        <fullName evidence="5 14">Dol-P-Glc:Glc(2)Man(9)GlcNAc(2)-PP-Dol alpha-1,2-glucosyltransferase</fullName>
        <ecNumber evidence="4 14">2.4.1.256</ecNumber>
    </recommendedName>
</protein>
<dbReference type="Proteomes" id="UP000639338">
    <property type="component" value="Unassembled WGS sequence"/>
</dbReference>
<keyword evidence="6 14" id="KW-0328">Glycosyltransferase</keyword>
<reference evidence="15 16" key="1">
    <citation type="submission" date="2020-08" db="EMBL/GenBank/DDBJ databases">
        <title>Aphidius gifuensis genome sequencing and assembly.</title>
        <authorList>
            <person name="Du Z."/>
        </authorList>
    </citation>
    <scope>NUCLEOTIDE SEQUENCE [LARGE SCALE GENOMIC DNA]</scope>
    <source>
        <strain evidence="15">YNYX2018</strain>
        <tissue evidence="15">Adults</tissue>
    </source>
</reference>
<dbReference type="OrthoDB" id="4769at2759"/>
<evidence type="ECO:0000313" key="16">
    <source>
        <dbReference type="Proteomes" id="UP000639338"/>
    </source>
</evidence>
<feature type="transmembrane region" description="Helical" evidence="14">
    <location>
        <begin position="134"/>
        <end position="154"/>
    </location>
</feature>
<keyword evidence="9" id="KW-0256">Endoplasmic reticulum</keyword>
<evidence type="ECO:0000256" key="14">
    <source>
        <dbReference type="PIRNR" id="PIRNR028810"/>
    </source>
</evidence>
<dbReference type="EMBL" id="JACMRX010000005">
    <property type="protein sequence ID" value="KAF7989702.1"/>
    <property type="molecule type" value="Genomic_DNA"/>
</dbReference>
<dbReference type="Pfam" id="PF04922">
    <property type="entry name" value="DIE2_ALG10"/>
    <property type="match status" value="1"/>
</dbReference>
<evidence type="ECO:0000256" key="8">
    <source>
        <dbReference type="ARBA" id="ARBA00022692"/>
    </source>
</evidence>
<accession>A0A835CMY3</accession>